<organism evidence="4">
    <name type="scientific">hydrothermal vent metagenome</name>
    <dbReference type="NCBI Taxonomy" id="652676"/>
    <lineage>
        <taxon>unclassified sequences</taxon>
        <taxon>metagenomes</taxon>
        <taxon>ecological metagenomes</taxon>
    </lineage>
</organism>
<dbReference type="InterPro" id="IPR003761">
    <property type="entry name" value="Exonuc_VII_S"/>
</dbReference>
<dbReference type="Pfam" id="PF02609">
    <property type="entry name" value="Exonuc_VII_S"/>
    <property type="match status" value="1"/>
</dbReference>
<evidence type="ECO:0000256" key="3">
    <source>
        <dbReference type="ARBA" id="ARBA00022801"/>
    </source>
</evidence>
<dbReference type="InterPro" id="IPR037004">
    <property type="entry name" value="Exonuc_VII_ssu_sf"/>
</dbReference>
<dbReference type="NCBIfam" id="TIGR01280">
    <property type="entry name" value="xseB"/>
    <property type="match status" value="1"/>
</dbReference>
<dbReference type="EMBL" id="UOFW01000045">
    <property type="protein sequence ID" value="VAX03330.1"/>
    <property type="molecule type" value="Genomic_DNA"/>
</dbReference>
<evidence type="ECO:0000256" key="2">
    <source>
        <dbReference type="ARBA" id="ARBA00022722"/>
    </source>
</evidence>
<dbReference type="PANTHER" id="PTHR34137:SF1">
    <property type="entry name" value="EXODEOXYRIBONUCLEASE 7 SMALL SUBUNIT"/>
    <property type="match status" value="1"/>
</dbReference>
<gene>
    <name evidence="4" type="ORF">MNBD_ALPHA03-1923</name>
</gene>
<dbReference type="SUPFAM" id="SSF116842">
    <property type="entry name" value="XseB-like"/>
    <property type="match status" value="1"/>
</dbReference>
<name>A0A3B1AZ69_9ZZZZ</name>
<dbReference type="GO" id="GO:0006308">
    <property type="term" value="P:DNA catabolic process"/>
    <property type="evidence" value="ECO:0007669"/>
    <property type="project" value="InterPro"/>
</dbReference>
<keyword evidence="1" id="KW-0963">Cytoplasm</keyword>
<sequence>MPNKNDQSAAIPDDIRAMNFEDSLSALEEIVRNLESGQVSLEESIDIYTRGTQLRQHCDKKLKDAAARIEKITTLQNGTLGLSALDEE</sequence>
<dbReference type="AlphaFoldDB" id="A0A3B1AZ69"/>
<reference evidence="4" key="1">
    <citation type="submission" date="2018-06" db="EMBL/GenBank/DDBJ databases">
        <authorList>
            <person name="Zhirakovskaya E."/>
        </authorList>
    </citation>
    <scope>NUCLEOTIDE SEQUENCE</scope>
</reference>
<evidence type="ECO:0000313" key="4">
    <source>
        <dbReference type="EMBL" id="VAX03330.1"/>
    </source>
</evidence>
<dbReference type="HAMAP" id="MF_00337">
    <property type="entry name" value="Exonuc_7_S"/>
    <property type="match status" value="1"/>
</dbReference>
<proteinExistence type="inferred from homology"/>
<dbReference type="GO" id="GO:0005829">
    <property type="term" value="C:cytosol"/>
    <property type="evidence" value="ECO:0007669"/>
    <property type="project" value="TreeGrafter"/>
</dbReference>
<keyword evidence="2" id="KW-0540">Nuclease</keyword>
<evidence type="ECO:0000256" key="1">
    <source>
        <dbReference type="ARBA" id="ARBA00022490"/>
    </source>
</evidence>
<dbReference type="GO" id="GO:0009318">
    <property type="term" value="C:exodeoxyribonuclease VII complex"/>
    <property type="evidence" value="ECO:0007669"/>
    <property type="project" value="InterPro"/>
</dbReference>
<keyword evidence="3" id="KW-0378">Hydrolase</keyword>
<dbReference type="NCBIfam" id="NF002139">
    <property type="entry name" value="PRK00977.1-3"/>
    <property type="match status" value="1"/>
</dbReference>
<dbReference type="GO" id="GO:0008855">
    <property type="term" value="F:exodeoxyribonuclease VII activity"/>
    <property type="evidence" value="ECO:0007669"/>
    <property type="project" value="InterPro"/>
</dbReference>
<protein>
    <submittedName>
        <fullName evidence="4">Uncharacterized protein</fullName>
    </submittedName>
</protein>
<dbReference type="PANTHER" id="PTHR34137">
    <property type="entry name" value="EXODEOXYRIBONUCLEASE 7 SMALL SUBUNIT"/>
    <property type="match status" value="1"/>
</dbReference>
<accession>A0A3B1AZ69</accession>
<dbReference type="Gene3D" id="1.10.287.1040">
    <property type="entry name" value="Exonuclease VII, small subunit"/>
    <property type="match status" value="1"/>
</dbReference>